<comment type="caution">
    <text evidence="6">The sequence shown here is derived from an EMBL/GenBank/DDBJ whole genome shotgun (WGS) entry which is preliminary data.</text>
</comment>
<protein>
    <submittedName>
        <fullName evidence="6">TetR family transcriptional regulator</fullName>
    </submittedName>
</protein>
<reference evidence="6 7" key="1">
    <citation type="journal article" date="2021" name="Int. J. Syst. Evol. Microbiol.">
        <title>Reticulibacter mediterranei gen. nov., sp. nov., within the new family Reticulibacteraceae fam. nov., and Ktedonospora formicarum gen. nov., sp. nov., Ktedonobacter robiniae sp. nov., Dictyobacter formicarum sp. nov. and Dictyobacter arantiisoli sp. nov., belonging to the class Ktedonobacteria.</title>
        <authorList>
            <person name="Yabe S."/>
            <person name="Zheng Y."/>
            <person name="Wang C.M."/>
            <person name="Sakai Y."/>
            <person name="Abe K."/>
            <person name="Yokota A."/>
            <person name="Donadio S."/>
            <person name="Cavaletti L."/>
            <person name="Monciardini P."/>
        </authorList>
    </citation>
    <scope>NUCLEOTIDE SEQUENCE [LARGE SCALE GENOMIC DNA]</scope>
    <source>
        <strain evidence="6 7">SOSP1-30</strain>
    </source>
</reference>
<evidence type="ECO:0000256" key="2">
    <source>
        <dbReference type="ARBA" id="ARBA00023125"/>
    </source>
</evidence>
<dbReference type="InterPro" id="IPR001647">
    <property type="entry name" value="HTH_TetR"/>
</dbReference>
<dbReference type="InterPro" id="IPR050109">
    <property type="entry name" value="HTH-type_TetR-like_transc_reg"/>
</dbReference>
<sequence length="206" mass="23322">MGKGIEKGVESRQRILRVALELFSERGYDGTSIEDIRQAAGFKSKASLYTHFQSKEEVARALLQQIQVRQQDFIRQAIAGIENEPFRRFVAVGRAFIEWGMINPREYAFCFLRIQQEILVRGQESYTDLDSTQIFVQLIKVLRAQGYPVRQIADVALMSMAVGLISRAVIDRHAFGTVSLGEKVQQVLEACFGIIFAEPIVLPEKP</sequence>
<organism evidence="6 7">
    <name type="scientific">Ktedonobacter robiniae</name>
    <dbReference type="NCBI Taxonomy" id="2778365"/>
    <lineage>
        <taxon>Bacteria</taxon>
        <taxon>Bacillati</taxon>
        <taxon>Chloroflexota</taxon>
        <taxon>Ktedonobacteria</taxon>
        <taxon>Ktedonobacterales</taxon>
        <taxon>Ktedonobacteraceae</taxon>
        <taxon>Ktedonobacter</taxon>
    </lineage>
</organism>
<keyword evidence="1" id="KW-0805">Transcription regulation</keyword>
<keyword evidence="2 4" id="KW-0238">DNA-binding</keyword>
<dbReference type="EMBL" id="BNJG01000006">
    <property type="protein sequence ID" value="GHO60627.1"/>
    <property type="molecule type" value="Genomic_DNA"/>
</dbReference>
<dbReference type="Gene3D" id="1.10.357.10">
    <property type="entry name" value="Tetracycline Repressor, domain 2"/>
    <property type="match status" value="1"/>
</dbReference>
<evidence type="ECO:0000313" key="6">
    <source>
        <dbReference type="EMBL" id="GHO60627.1"/>
    </source>
</evidence>
<keyword evidence="3" id="KW-0804">Transcription</keyword>
<evidence type="ECO:0000256" key="3">
    <source>
        <dbReference type="ARBA" id="ARBA00023163"/>
    </source>
</evidence>
<proteinExistence type="predicted"/>
<dbReference type="Pfam" id="PF00440">
    <property type="entry name" value="TetR_N"/>
    <property type="match status" value="1"/>
</dbReference>
<gene>
    <name evidence="6" type="ORF">KSB_91020</name>
</gene>
<evidence type="ECO:0000256" key="1">
    <source>
        <dbReference type="ARBA" id="ARBA00023015"/>
    </source>
</evidence>
<keyword evidence="7" id="KW-1185">Reference proteome</keyword>
<name>A0ABQ3V7V5_9CHLR</name>
<feature type="domain" description="HTH tetR-type" evidence="5">
    <location>
        <begin position="9"/>
        <end position="70"/>
    </location>
</feature>
<dbReference type="Proteomes" id="UP000654345">
    <property type="component" value="Unassembled WGS sequence"/>
</dbReference>
<dbReference type="PANTHER" id="PTHR30055:SF234">
    <property type="entry name" value="HTH-TYPE TRANSCRIPTIONAL REGULATOR BETI"/>
    <property type="match status" value="1"/>
</dbReference>
<dbReference type="InterPro" id="IPR009057">
    <property type="entry name" value="Homeodomain-like_sf"/>
</dbReference>
<comment type="caution">
    <text evidence="4">Lacks conserved residue(s) required for the propagation of feature annotation.</text>
</comment>
<accession>A0ABQ3V7V5</accession>
<evidence type="ECO:0000256" key="4">
    <source>
        <dbReference type="PROSITE-ProRule" id="PRU00335"/>
    </source>
</evidence>
<evidence type="ECO:0000313" key="7">
    <source>
        <dbReference type="Proteomes" id="UP000654345"/>
    </source>
</evidence>
<evidence type="ECO:0000259" key="5">
    <source>
        <dbReference type="PROSITE" id="PS50977"/>
    </source>
</evidence>
<dbReference type="RefSeq" id="WP_201376701.1">
    <property type="nucleotide sequence ID" value="NZ_BNJG01000006.1"/>
</dbReference>
<dbReference type="PROSITE" id="PS50977">
    <property type="entry name" value="HTH_TETR_2"/>
    <property type="match status" value="1"/>
</dbReference>
<dbReference type="SUPFAM" id="SSF46689">
    <property type="entry name" value="Homeodomain-like"/>
    <property type="match status" value="1"/>
</dbReference>
<dbReference type="PANTHER" id="PTHR30055">
    <property type="entry name" value="HTH-TYPE TRANSCRIPTIONAL REGULATOR RUTR"/>
    <property type="match status" value="1"/>
</dbReference>